<proteinExistence type="predicted"/>
<evidence type="ECO:0000313" key="5">
    <source>
        <dbReference type="Proteomes" id="UP000826573"/>
    </source>
</evidence>
<evidence type="ECO:0000313" key="4">
    <source>
        <dbReference type="EMBL" id="KAH0528562.1"/>
    </source>
</evidence>
<dbReference type="InterPro" id="IPR043729">
    <property type="entry name" value="DUF5672"/>
</dbReference>
<organism evidence="4 5">
    <name type="scientific">Trichoderma semiorbis</name>
    <dbReference type="NCBI Taxonomy" id="1491008"/>
    <lineage>
        <taxon>Eukaryota</taxon>
        <taxon>Fungi</taxon>
        <taxon>Dikarya</taxon>
        <taxon>Ascomycota</taxon>
        <taxon>Pezizomycotina</taxon>
        <taxon>Sordariomycetes</taxon>
        <taxon>Hypocreomycetidae</taxon>
        <taxon>Hypocreales</taxon>
        <taxon>Hypocreaceae</taxon>
        <taxon>Trichoderma</taxon>
    </lineage>
</organism>
<dbReference type="Pfam" id="PF18922">
    <property type="entry name" value="DUF5672"/>
    <property type="match status" value="1"/>
</dbReference>
<evidence type="ECO:0000256" key="2">
    <source>
        <dbReference type="SAM" id="Phobius"/>
    </source>
</evidence>
<feature type="region of interest" description="Disordered" evidence="1">
    <location>
        <begin position="375"/>
        <end position="405"/>
    </location>
</feature>
<keyword evidence="5" id="KW-1185">Reference proteome</keyword>
<protein>
    <recommendedName>
        <fullName evidence="3">DUF5672 domain-containing protein</fullName>
    </recommendedName>
</protein>
<feature type="domain" description="DUF5672" evidence="3">
    <location>
        <begin position="137"/>
        <end position="298"/>
    </location>
</feature>
<comment type="caution">
    <text evidence="4">The sequence shown here is derived from an EMBL/GenBank/DDBJ whole genome shotgun (WGS) entry which is preliminary data.</text>
</comment>
<keyword evidence="2" id="KW-1133">Transmembrane helix</keyword>
<sequence length="421" mass="47708">MSGFNTSGVLSFAPARMIIPILMVLTWYLGRLHSQYEPIVVSKVSSRLEEARKTIPNIKLDWPILPAEDPRIAFNSSKLAILIEARSLPHLPPLMLHMMAVVPPDWRFLFIGSNESIIGVSQAYSIKHQQVIGKLDLVELPLPWNISSKENVFRLLTDSRFYDEFLPGVEWILKYEHDSILCTNSEISVDDWLDWDWTGAARYVLMIDTFIISVPYLIAYAYFSMGHERFSGYGGLSLRRVSVIKRILNFQARFNDSEPEDEWFGKRLWVLPDAKAASTLDDAIAVEDVYKEKPMGYHVREGSSNLNEYMWGDAARRKEIFEYCPELSMIMDMKLERQRCPDDDGNGGREEADIEVTTTVPGEGDVEVTTAVLGEGEDAKMPPDDAESAILPPQPPPLPQPWKAYSASVTTFRSPLRTGIN</sequence>
<evidence type="ECO:0000256" key="1">
    <source>
        <dbReference type="SAM" id="MobiDB-lite"/>
    </source>
</evidence>
<dbReference type="AlphaFoldDB" id="A0A9P8KP21"/>
<gene>
    <name evidence="4" type="ORF">TsFJ059_003406</name>
</gene>
<dbReference type="EMBL" id="JAIMJC010000003">
    <property type="protein sequence ID" value="KAH0528562.1"/>
    <property type="molecule type" value="Genomic_DNA"/>
</dbReference>
<evidence type="ECO:0000259" key="3">
    <source>
        <dbReference type="Pfam" id="PF18922"/>
    </source>
</evidence>
<name>A0A9P8KP21_9HYPO</name>
<reference evidence="4 5" key="1">
    <citation type="submission" date="2021-08" db="EMBL/GenBank/DDBJ databases">
        <title>The highly contiguous genome resource for Trichoderma semiorbis FJ059, a fungal antagonistic to plant pathogens.</title>
        <authorList>
            <person name="Liu T."/>
        </authorList>
    </citation>
    <scope>NUCLEOTIDE SEQUENCE [LARGE SCALE GENOMIC DNA]</scope>
    <source>
        <strain evidence="4 5">FJ059</strain>
    </source>
</reference>
<dbReference type="Proteomes" id="UP000826573">
    <property type="component" value="Unassembled WGS sequence"/>
</dbReference>
<keyword evidence="2" id="KW-0812">Transmembrane</keyword>
<keyword evidence="2" id="KW-0472">Membrane</keyword>
<accession>A0A9P8KP21</accession>
<feature type="transmembrane region" description="Helical" evidence="2">
    <location>
        <begin position="12"/>
        <end position="30"/>
    </location>
</feature>